<reference evidence="7 8" key="1">
    <citation type="submission" date="2019-04" db="EMBL/GenBank/DDBJ databases">
        <title>Phreatobacter aquaticus sp. nov.</title>
        <authorList>
            <person name="Choi A."/>
        </authorList>
    </citation>
    <scope>NUCLEOTIDE SEQUENCE [LARGE SCALE GENOMIC DNA]</scope>
    <source>
        <strain evidence="7 8">KCTC 52518</strain>
    </source>
</reference>
<dbReference type="GO" id="GO:0015807">
    <property type="term" value="P:L-amino acid transport"/>
    <property type="evidence" value="ECO:0007669"/>
    <property type="project" value="TreeGrafter"/>
</dbReference>
<keyword evidence="4 7" id="KW-0067">ATP-binding</keyword>
<evidence type="ECO:0000259" key="6">
    <source>
        <dbReference type="PROSITE" id="PS50893"/>
    </source>
</evidence>
<accession>A0A4D7B5P1</accession>
<dbReference type="InterPro" id="IPR052156">
    <property type="entry name" value="BCAA_Transport_ATP-bd_LivF"/>
</dbReference>
<protein>
    <submittedName>
        <fullName evidence="7">ABC transporter ATP-binding protein</fullName>
    </submittedName>
</protein>
<evidence type="ECO:0000313" key="8">
    <source>
        <dbReference type="Proteomes" id="UP000298781"/>
    </source>
</evidence>
<dbReference type="GO" id="GO:0005524">
    <property type="term" value="F:ATP binding"/>
    <property type="evidence" value="ECO:0007669"/>
    <property type="project" value="UniProtKB-KW"/>
</dbReference>
<keyword evidence="8" id="KW-1185">Reference proteome</keyword>
<sequence length="236" mass="25810">MEVETPLLEVAGVDAFYGRSQALFDVSFSIGPREVVAILGRNGAGKTTTLRTIMGFNVPGQGSVRFDGRLISGQKPHRIARQGIGYVPETRDAFSLLTVEENIMLGYRAGSPYTLERFLGWFPELQGLTRRRGAQLSGGQQQMMVIGRGLAPAPRLLLLDEPSQGLAPVVVKSVARVLTELRDEAISIILVEQNLAFALQIADRVIVMENGTVVDILTAEEGRRAPARIERYLAIH</sequence>
<proteinExistence type="inferred from homology"/>
<dbReference type="PROSITE" id="PS00211">
    <property type="entry name" value="ABC_TRANSPORTER_1"/>
    <property type="match status" value="1"/>
</dbReference>
<dbReference type="AlphaFoldDB" id="A0A4D7B5P1"/>
<dbReference type="KEGG" id="pstg:E8M01_20030"/>
<dbReference type="Gene3D" id="3.40.50.300">
    <property type="entry name" value="P-loop containing nucleotide triphosphate hydrolases"/>
    <property type="match status" value="1"/>
</dbReference>
<dbReference type="GO" id="GO:0015658">
    <property type="term" value="F:branched-chain amino acid transmembrane transporter activity"/>
    <property type="evidence" value="ECO:0007669"/>
    <property type="project" value="TreeGrafter"/>
</dbReference>
<gene>
    <name evidence="7" type="ORF">E8M01_20030</name>
</gene>
<dbReference type="Pfam" id="PF00005">
    <property type="entry name" value="ABC_tran"/>
    <property type="match status" value="1"/>
</dbReference>
<dbReference type="CDD" id="cd03224">
    <property type="entry name" value="ABC_TM1139_LivF_branched"/>
    <property type="match status" value="1"/>
</dbReference>
<dbReference type="InterPro" id="IPR003593">
    <property type="entry name" value="AAA+_ATPase"/>
</dbReference>
<dbReference type="SMART" id="SM00382">
    <property type="entry name" value="AAA"/>
    <property type="match status" value="1"/>
</dbReference>
<name>A0A4D7B5P1_9HYPH</name>
<evidence type="ECO:0000313" key="7">
    <source>
        <dbReference type="EMBL" id="QCI66303.1"/>
    </source>
</evidence>
<keyword evidence="5" id="KW-0029">Amino-acid transport</keyword>
<dbReference type="OrthoDB" id="9806149at2"/>
<organism evidence="7 8">
    <name type="scientific">Phreatobacter stygius</name>
    <dbReference type="NCBI Taxonomy" id="1940610"/>
    <lineage>
        <taxon>Bacteria</taxon>
        <taxon>Pseudomonadati</taxon>
        <taxon>Pseudomonadota</taxon>
        <taxon>Alphaproteobacteria</taxon>
        <taxon>Hyphomicrobiales</taxon>
        <taxon>Phreatobacteraceae</taxon>
        <taxon>Phreatobacter</taxon>
    </lineage>
</organism>
<evidence type="ECO:0000256" key="4">
    <source>
        <dbReference type="ARBA" id="ARBA00022840"/>
    </source>
</evidence>
<dbReference type="PANTHER" id="PTHR43820">
    <property type="entry name" value="HIGH-AFFINITY BRANCHED-CHAIN AMINO ACID TRANSPORT ATP-BINDING PROTEIN LIVF"/>
    <property type="match status" value="1"/>
</dbReference>
<keyword evidence="2" id="KW-0813">Transport</keyword>
<dbReference type="InterPro" id="IPR017871">
    <property type="entry name" value="ABC_transporter-like_CS"/>
</dbReference>
<dbReference type="SUPFAM" id="SSF52540">
    <property type="entry name" value="P-loop containing nucleoside triphosphate hydrolases"/>
    <property type="match status" value="1"/>
</dbReference>
<evidence type="ECO:0000256" key="3">
    <source>
        <dbReference type="ARBA" id="ARBA00022741"/>
    </source>
</evidence>
<evidence type="ECO:0000256" key="5">
    <source>
        <dbReference type="ARBA" id="ARBA00022970"/>
    </source>
</evidence>
<dbReference type="EMBL" id="CP039690">
    <property type="protein sequence ID" value="QCI66303.1"/>
    <property type="molecule type" value="Genomic_DNA"/>
</dbReference>
<evidence type="ECO:0000256" key="2">
    <source>
        <dbReference type="ARBA" id="ARBA00022448"/>
    </source>
</evidence>
<dbReference type="PANTHER" id="PTHR43820:SF2">
    <property type="entry name" value="ABC TRANSPORTER ATP-BINDING PROTEIN"/>
    <property type="match status" value="1"/>
</dbReference>
<dbReference type="Proteomes" id="UP000298781">
    <property type="component" value="Chromosome"/>
</dbReference>
<dbReference type="InterPro" id="IPR027417">
    <property type="entry name" value="P-loop_NTPase"/>
</dbReference>
<dbReference type="RefSeq" id="WP_136961747.1">
    <property type="nucleotide sequence ID" value="NZ_CP039690.1"/>
</dbReference>
<dbReference type="GO" id="GO:0016887">
    <property type="term" value="F:ATP hydrolysis activity"/>
    <property type="evidence" value="ECO:0007669"/>
    <property type="project" value="InterPro"/>
</dbReference>
<dbReference type="PROSITE" id="PS50893">
    <property type="entry name" value="ABC_TRANSPORTER_2"/>
    <property type="match status" value="1"/>
</dbReference>
<feature type="domain" description="ABC transporter" evidence="6">
    <location>
        <begin position="8"/>
        <end position="235"/>
    </location>
</feature>
<keyword evidence="3" id="KW-0547">Nucleotide-binding</keyword>
<evidence type="ECO:0000256" key="1">
    <source>
        <dbReference type="ARBA" id="ARBA00005417"/>
    </source>
</evidence>
<dbReference type="InterPro" id="IPR003439">
    <property type="entry name" value="ABC_transporter-like_ATP-bd"/>
</dbReference>
<comment type="similarity">
    <text evidence="1">Belongs to the ABC transporter superfamily.</text>
</comment>